<reference evidence="3 4" key="1">
    <citation type="submission" date="2024-06" db="EMBL/GenBank/DDBJ databases">
        <title>Genomic Encyclopedia of Type Strains, Phase IV (KMG-IV): sequencing the most valuable type-strain genomes for metagenomic binning, comparative biology and taxonomic classification.</title>
        <authorList>
            <person name="Goeker M."/>
        </authorList>
    </citation>
    <scope>NUCLEOTIDE SEQUENCE [LARGE SCALE GENOMIC DNA]</scope>
    <source>
        <strain evidence="3 4">DSM 17809</strain>
    </source>
</reference>
<dbReference type="CDD" id="cd11599">
    <property type="entry name" value="HDAC_classII_2"/>
    <property type="match status" value="1"/>
</dbReference>
<dbReference type="RefSeq" id="WP_354298249.1">
    <property type="nucleotide sequence ID" value="NZ_JBEPLU010000003.1"/>
</dbReference>
<accession>A0ABV2EMM5</accession>
<dbReference type="InterPro" id="IPR023696">
    <property type="entry name" value="Ureohydrolase_dom_sf"/>
</dbReference>
<protein>
    <submittedName>
        <fullName evidence="3">Acetoin utilization deacetylase AcuC-like enzyme</fullName>
    </submittedName>
</protein>
<dbReference type="EMBL" id="JBEPLU010000003">
    <property type="protein sequence ID" value="MET3528303.1"/>
    <property type="molecule type" value="Genomic_DNA"/>
</dbReference>
<keyword evidence="4" id="KW-1185">Reference proteome</keyword>
<dbReference type="Proteomes" id="UP001549110">
    <property type="component" value="Unassembled WGS sequence"/>
</dbReference>
<evidence type="ECO:0000256" key="1">
    <source>
        <dbReference type="ARBA" id="ARBA00005947"/>
    </source>
</evidence>
<dbReference type="Pfam" id="PF00850">
    <property type="entry name" value="Hist_deacetyl"/>
    <property type="match status" value="1"/>
</dbReference>
<comment type="similarity">
    <text evidence="1">Belongs to the histone deacetylase family.</text>
</comment>
<dbReference type="Gene3D" id="3.40.800.20">
    <property type="entry name" value="Histone deacetylase domain"/>
    <property type="match status" value="1"/>
</dbReference>
<dbReference type="InterPro" id="IPR000286">
    <property type="entry name" value="HDACs"/>
</dbReference>
<dbReference type="PANTHER" id="PTHR10625:SF10">
    <property type="entry name" value="HISTONE DEACETYLASE HDAC1"/>
    <property type="match status" value="1"/>
</dbReference>
<dbReference type="InterPro" id="IPR037138">
    <property type="entry name" value="His_deacetylse_dom_sf"/>
</dbReference>
<dbReference type="PANTHER" id="PTHR10625">
    <property type="entry name" value="HISTONE DEACETYLASE HDAC1-RELATED"/>
    <property type="match status" value="1"/>
</dbReference>
<organism evidence="3 4">
    <name type="scientific">Phenylobacterium koreense</name>
    <dbReference type="NCBI Taxonomy" id="266125"/>
    <lineage>
        <taxon>Bacteria</taxon>
        <taxon>Pseudomonadati</taxon>
        <taxon>Pseudomonadota</taxon>
        <taxon>Alphaproteobacteria</taxon>
        <taxon>Caulobacterales</taxon>
        <taxon>Caulobacteraceae</taxon>
        <taxon>Phenylobacterium</taxon>
    </lineage>
</organism>
<name>A0ABV2EMM5_9CAUL</name>
<dbReference type="SUPFAM" id="SSF52768">
    <property type="entry name" value="Arginase/deacetylase"/>
    <property type="match status" value="1"/>
</dbReference>
<evidence type="ECO:0000259" key="2">
    <source>
        <dbReference type="Pfam" id="PF00850"/>
    </source>
</evidence>
<dbReference type="InterPro" id="IPR023801">
    <property type="entry name" value="His_deacetylse_dom"/>
</dbReference>
<evidence type="ECO:0000313" key="4">
    <source>
        <dbReference type="Proteomes" id="UP001549110"/>
    </source>
</evidence>
<evidence type="ECO:0000313" key="3">
    <source>
        <dbReference type="EMBL" id="MET3528303.1"/>
    </source>
</evidence>
<sequence length="307" mass="33066">MDVALYTHPDMLGHRPGDWHPERPERLAAVLGSLEDSDLWLDRRVAPLIDPAELQLAHREAYVRSIIASAPTQDVLRLDDDTYMSPGSLTAAYRAAGAVVQAVRDVASGEQNRAFCAVRPPGHHAEPALPMGFCIFSNVAIAARAAQLSGIERVAVVDFDVHHGNGTQAAVGGQEGLFFASVQQWPLWPGSGHPSEKAPSNVRNAIVPPGASREAWREQFEGLMDHVDVFGPDLILVSAGFDAHVRDPIGDSTQNLEAEDFAWATRAIMSVARLHSRGRVVSSLEGGYDLEALGRSALAHVRALSEG</sequence>
<gene>
    <name evidence="3" type="ORF">ABID41_003442</name>
</gene>
<dbReference type="PRINTS" id="PR01270">
    <property type="entry name" value="HDASUPER"/>
</dbReference>
<proteinExistence type="inferred from homology"/>
<feature type="domain" description="Histone deacetylase" evidence="2">
    <location>
        <begin position="20"/>
        <end position="304"/>
    </location>
</feature>
<comment type="caution">
    <text evidence="3">The sequence shown here is derived from an EMBL/GenBank/DDBJ whole genome shotgun (WGS) entry which is preliminary data.</text>
</comment>